<name>A0ACC0V0B5_9HYPO</name>
<comment type="caution">
    <text evidence="1">The sequence shown here is derived from an EMBL/GenBank/DDBJ whole genome shotgun (WGS) entry which is preliminary data.</text>
</comment>
<evidence type="ECO:0000313" key="2">
    <source>
        <dbReference type="Proteomes" id="UP001163324"/>
    </source>
</evidence>
<proteinExistence type="predicted"/>
<gene>
    <name evidence="1" type="ORF">N3K66_005371</name>
</gene>
<sequence>MHATQPRATSIDATMTCPSSLQSKYSAGQTTLEAVKKNTGVVAGVVSQSSVVVNPASDPQRHPEYRSKVLQWLCPQHISSALKTPAEGQGAQNAHKNAGQRFIKSPKFREWESGNKKRLWGTGPPGAGKTFLVSRVHNHLKPRQTVPDGPEKTKIAVLYMHHNETYTVQNLLACISRQFTEASLQIPPNIYKLWSEKGGSDLSIEENRSLIKQLAADEGKSYLVVDAWDECQLHVREQFLRELKSLDEDVSVFITSRLTQDTETSDASVCHLNVSANETDIQDYISFCIEHDARLKEFCDTDKALESDIKQKLLQESGNNESGRIFLLVKLHMDSLKNEVLLDGVRIKLATLHHDLDDKYLGIINRIDDQDSTRRNIAIDALIWIAHALRPLRTLELQHALAMTVEDLRFKPGRMPRQQDITAFSCGMVVHENSTKTFRLVHNTAKKFIRGLSESDSRFKDPHVKISLVIGSYLCMPKLEQPDDPIQRTSSDTGASAPLSQYNDQDVHEIQSHGGESQDQDVYSYRTKMQDFPLANPSESPTSKVVQFVEVPDADGDVNPTQSQRSLARANAEASLPPKKREERDYLKLVVAALQGDCDKINSLVEEKKVVLCIPHAGKYSRTCEMIVNLALFLAIEHNKMEVIRTLIMAGVPIGSRDFDERTPLHRAAAKNDKKLVEFLLENDANLEARDVRGDTPWVIAAREMHDDICQLLVKSGANVNSTGICGLNLLYEAAAGGHTKHVASLLRQGVNPSITTDFGWAPLHWAAGNGHMACVRLLLDCHADVNILSDTHESPLDMALRGTHTEIANILKDKGALSGGDIFMRYAGYLYDTFADIRSSEEESADEENSDEEGLDGRISE</sequence>
<dbReference type="Proteomes" id="UP001163324">
    <property type="component" value="Chromosome 5"/>
</dbReference>
<accession>A0ACC0V0B5</accession>
<evidence type="ECO:0000313" key="1">
    <source>
        <dbReference type="EMBL" id="KAI9898910.1"/>
    </source>
</evidence>
<reference evidence="1" key="1">
    <citation type="submission" date="2022-10" db="EMBL/GenBank/DDBJ databases">
        <title>Complete Genome of Trichothecium roseum strain YXFP-22015, a Plant Pathogen Isolated from Citrus.</title>
        <authorList>
            <person name="Wang Y."/>
            <person name="Zhu L."/>
        </authorList>
    </citation>
    <scope>NUCLEOTIDE SEQUENCE</scope>
    <source>
        <strain evidence="1">YXFP-22015</strain>
    </source>
</reference>
<organism evidence="1 2">
    <name type="scientific">Trichothecium roseum</name>
    <dbReference type="NCBI Taxonomy" id="47278"/>
    <lineage>
        <taxon>Eukaryota</taxon>
        <taxon>Fungi</taxon>
        <taxon>Dikarya</taxon>
        <taxon>Ascomycota</taxon>
        <taxon>Pezizomycotina</taxon>
        <taxon>Sordariomycetes</taxon>
        <taxon>Hypocreomycetidae</taxon>
        <taxon>Hypocreales</taxon>
        <taxon>Hypocreales incertae sedis</taxon>
        <taxon>Trichothecium</taxon>
    </lineage>
</organism>
<dbReference type="EMBL" id="CM047944">
    <property type="protein sequence ID" value="KAI9898910.1"/>
    <property type="molecule type" value="Genomic_DNA"/>
</dbReference>
<protein>
    <submittedName>
        <fullName evidence="1">Uncharacterized protein</fullName>
    </submittedName>
</protein>
<keyword evidence="2" id="KW-1185">Reference proteome</keyword>